<reference evidence="1 2" key="1">
    <citation type="submission" date="2019-04" db="EMBL/GenBank/DDBJ databases">
        <title>An improved genome assembly and genetic linkage map for asparagus bean, Vigna unguiculata ssp. sesquipedialis.</title>
        <authorList>
            <person name="Xia Q."/>
            <person name="Zhang R."/>
            <person name="Dong Y."/>
        </authorList>
    </citation>
    <scope>NUCLEOTIDE SEQUENCE [LARGE SCALE GENOMIC DNA]</scope>
    <source>
        <tissue evidence="1">Leaf</tissue>
    </source>
</reference>
<dbReference type="Proteomes" id="UP000501690">
    <property type="component" value="Linkage Group LG6"/>
</dbReference>
<organism evidence="1 2">
    <name type="scientific">Vigna unguiculata</name>
    <name type="common">Cowpea</name>
    <dbReference type="NCBI Taxonomy" id="3917"/>
    <lineage>
        <taxon>Eukaryota</taxon>
        <taxon>Viridiplantae</taxon>
        <taxon>Streptophyta</taxon>
        <taxon>Embryophyta</taxon>
        <taxon>Tracheophyta</taxon>
        <taxon>Spermatophyta</taxon>
        <taxon>Magnoliopsida</taxon>
        <taxon>eudicotyledons</taxon>
        <taxon>Gunneridae</taxon>
        <taxon>Pentapetalae</taxon>
        <taxon>rosids</taxon>
        <taxon>fabids</taxon>
        <taxon>Fabales</taxon>
        <taxon>Fabaceae</taxon>
        <taxon>Papilionoideae</taxon>
        <taxon>50 kb inversion clade</taxon>
        <taxon>NPAAA clade</taxon>
        <taxon>indigoferoid/millettioid clade</taxon>
        <taxon>Phaseoleae</taxon>
        <taxon>Vigna</taxon>
    </lineage>
</organism>
<name>A0A4D6M460_VIGUN</name>
<gene>
    <name evidence="1" type="ORF">DEO72_LG6g653</name>
</gene>
<protein>
    <submittedName>
        <fullName evidence="1">Uncharacterized protein</fullName>
    </submittedName>
</protein>
<evidence type="ECO:0000313" key="2">
    <source>
        <dbReference type="Proteomes" id="UP000501690"/>
    </source>
</evidence>
<keyword evidence="2" id="KW-1185">Reference proteome</keyword>
<accession>A0A4D6M460</accession>
<sequence length="72" mass="8053">MTARIAHISLQRAGIYGCEGKWGCLVVTRGRSHPYIVLGKKEEKDVSPPIKLFTVVDVVARAPRRPKWVPGR</sequence>
<evidence type="ECO:0000313" key="1">
    <source>
        <dbReference type="EMBL" id="QCD95955.1"/>
    </source>
</evidence>
<proteinExistence type="predicted"/>
<dbReference type="EMBL" id="CP039350">
    <property type="protein sequence ID" value="QCD95955.1"/>
    <property type="molecule type" value="Genomic_DNA"/>
</dbReference>
<dbReference type="AlphaFoldDB" id="A0A4D6M460"/>